<dbReference type="Proteomes" id="UP000002279">
    <property type="component" value="Chromosome 2"/>
</dbReference>
<protein>
    <submittedName>
        <fullName evidence="10">Zinc finger CCCH-type containing 7A</fullName>
    </submittedName>
</protein>
<feature type="domain" description="C3H1-type" evidence="9">
    <location>
        <begin position="635"/>
        <end position="657"/>
    </location>
</feature>
<dbReference type="PROSITE" id="PS50103">
    <property type="entry name" value="ZF_C3H1"/>
    <property type="match status" value="3"/>
</dbReference>
<keyword evidence="4" id="KW-0677">Repeat</keyword>
<dbReference type="PANTHER" id="PTHR14928">
    <property type="entry name" value="MICRO-RNA BINDING ZINC FINGER CCCH DOMAIN-CONTAINING PROTEIN 7"/>
    <property type="match status" value="1"/>
</dbReference>
<dbReference type="GO" id="GO:0005634">
    <property type="term" value="C:nucleus"/>
    <property type="evidence" value="ECO:0007669"/>
    <property type="project" value="UniProtKB-SubCell"/>
</dbReference>
<dbReference type="InterPro" id="IPR036236">
    <property type="entry name" value="Znf_C2H2_sf"/>
</dbReference>
<dbReference type="RefSeq" id="XP_028912161.1">
    <property type="nucleotide sequence ID" value="XM_029056328.2"/>
</dbReference>
<feature type="zinc finger region" description="C3H1-type" evidence="8">
    <location>
        <begin position="903"/>
        <end position="930"/>
    </location>
</feature>
<evidence type="ECO:0000256" key="7">
    <source>
        <dbReference type="ARBA" id="ARBA00023242"/>
    </source>
</evidence>
<dbReference type="GeneTree" id="ENSGT00390000018542"/>
<dbReference type="InterPro" id="IPR039691">
    <property type="entry name" value="ZC3H7A/B"/>
</dbReference>
<dbReference type="Bgee" id="ENSOANG00000010916">
    <property type="expression patterns" value="Expressed in ovary and 8 other cell types or tissues"/>
</dbReference>
<sequence length="973" mass="110000">MSSVSEDRRNRQQDIKKGLQFIQSTLPYPGTQEQYEVFIRSLVRNLFNEGNDVYRECDWNGSLRQYTEALNIADYANDEEITISNEILEKLHINRIACYSNMGLHNEVLENCDIVLNLNGNNCRALYRKSKALSDLGKYEEAYNAVAKCSLAVPRDECVIKLTQELARKLGFKIRKAYVRAKPPLNSVPGEVANKDSNCSVEDIESDLIDQKQEAAPVIASPSPTDFTPEVSNESVPNPNAAMVSILPHQMEKPLLPSAVLANGAKVPFTMAEEFLDDGDSVFGDELDELLDSAHETDETVASSTIARGSLPTVSASTSIPFSSPLLGTLSVGAGYVPAAVPFSEIYPQPLASSLETFCSLNSFSMSDSKKDLPTSTSRDGTLHNSNNSSLLLLNGPGGLFGSENFLGISGQPRNDFSSSNNRGASNITSSLAIRNPLEGTHELRQACPLCFKTGPKLMDFTYIPNLEHKCKKDILIGRIKNVEDKSWKKIRPRPTKTHYEGPYYICKDVAADEECRYPGHCTFAYCQEEIDVWTLERKGAFSREALFGGNGKINLTVSRLLQEHLGEFIFLCEKCFDQKPRMISKRNKDNSSSCSHPITKHDFEDSKCLVHILRGTVVKYSKIRPFNGQCQLDLCRHEVRYGCLREDECFYAHSLVELKVWIMQTETGISHDAVVQESKKYWQNLETSTHGAQVLGSQTKPGFLNLKMKLVCALCQKNGQYTEPDKNKRYCSAKASHPWNKDRRMVIVWSNELKKWLIIRPLPMKKQVPLQFDLCNHVASGKKKCLYDGNCSFAHSPEEREIWTYMKANGIQELEQSYENWLKGQKTEKGDEVAGQSNKENGKQIHMPTDYAEVTADFHCWMCGKNCNSEKQWQDHISSEKHKEKVFLTEDDQYCWQHRFPTGNFSICNGYMDGTCMEGNNCKFAHGNAELHEWEERRDVLKMKFSKARKDHLIAPNDNDFGKYSFLFKDLN</sequence>
<dbReference type="HOGENOM" id="CLU_012672_0_0_1"/>
<dbReference type="SMART" id="SM00356">
    <property type="entry name" value="ZnF_C3H1"/>
    <property type="match status" value="3"/>
</dbReference>
<dbReference type="InParanoid" id="F6YVM4"/>
<evidence type="ECO:0000256" key="6">
    <source>
        <dbReference type="ARBA" id="ARBA00022833"/>
    </source>
</evidence>
<dbReference type="InterPro" id="IPR036855">
    <property type="entry name" value="Znf_CCCH_sf"/>
</dbReference>
<dbReference type="InterPro" id="IPR011990">
    <property type="entry name" value="TPR-like_helical_dom_sf"/>
</dbReference>
<evidence type="ECO:0000256" key="5">
    <source>
        <dbReference type="ARBA" id="ARBA00022771"/>
    </source>
</evidence>
<reference evidence="10" key="3">
    <citation type="submission" date="2025-09" db="UniProtKB">
        <authorList>
            <consortium name="Ensembl"/>
        </authorList>
    </citation>
    <scope>IDENTIFICATION</scope>
    <source>
        <strain evidence="10">Glennie</strain>
    </source>
</reference>
<evidence type="ECO:0000256" key="3">
    <source>
        <dbReference type="ARBA" id="ARBA00022723"/>
    </source>
</evidence>
<feature type="domain" description="C3H1-type" evidence="9">
    <location>
        <begin position="903"/>
        <end position="930"/>
    </location>
</feature>
<dbReference type="RefSeq" id="XP_001506253.2">
    <property type="nucleotide sequence ID" value="XM_001506203.5"/>
</dbReference>
<keyword evidence="5 8" id="KW-0863">Zinc-finger</keyword>
<proteinExistence type="predicted"/>
<dbReference type="OMA" id="ICERYMN"/>
<keyword evidence="11" id="KW-1185">Reference proteome</keyword>
<keyword evidence="7" id="KW-0539">Nucleus</keyword>
<dbReference type="GO" id="GO:0010608">
    <property type="term" value="P:post-transcriptional regulation of gene expression"/>
    <property type="evidence" value="ECO:0007669"/>
    <property type="project" value="Ensembl"/>
</dbReference>
<dbReference type="SUPFAM" id="SSF48452">
    <property type="entry name" value="TPR-like"/>
    <property type="match status" value="1"/>
</dbReference>
<dbReference type="Ensembl" id="ENSOANT00000017300.3">
    <property type="protein sequence ID" value="ENSOANP00000017297.2"/>
    <property type="gene ID" value="ENSOANG00000010916.4"/>
</dbReference>
<dbReference type="AlphaFoldDB" id="F6YVM4"/>
<dbReference type="GeneID" id="100075399"/>
<evidence type="ECO:0000259" key="9">
    <source>
        <dbReference type="PROSITE" id="PS50103"/>
    </source>
</evidence>
<keyword evidence="3 8" id="KW-0479">Metal-binding</keyword>
<dbReference type="InterPro" id="IPR019734">
    <property type="entry name" value="TPR_rpt"/>
</dbReference>
<dbReference type="GO" id="GO:0035198">
    <property type="term" value="F:miRNA binding"/>
    <property type="evidence" value="ECO:0000318"/>
    <property type="project" value="GO_Central"/>
</dbReference>
<dbReference type="SUPFAM" id="SSF90229">
    <property type="entry name" value="CCCH zinc finger"/>
    <property type="match status" value="1"/>
</dbReference>
<evidence type="ECO:0000256" key="4">
    <source>
        <dbReference type="ARBA" id="ARBA00022737"/>
    </source>
</evidence>
<accession>F6YVM4</accession>
<feature type="domain" description="C3H1-type" evidence="9">
    <location>
        <begin position="770"/>
        <end position="799"/>
    </location>
</feature>
<comment type="subcellular location">
    <subcellularLocation>
        <location evidence="1">Nucleus</location>
    </subcellularLocation>
</comment>
<name>F6YVM4_ORNAN</name>
<evidence type="ECO:0000256" key="1">
    <source>
        <dbReference type="ARBA" id="ARBA00004123"/>
    </source>
</evidence>
<dbReference type="InterPro" id="IPR003604">
    <property type="entry name" value="Matrin/U1-like-C_Znf_C2H2"/>
</dbReference>
<dbReference type="KEGG" id="oaa:100075399"/>
<reference evidence="10 11" key="1">
    <citation type="journal article" date="2008" name="Nature">
        <title>Genome analysis of the platypus reveals unique signatures of evolution.</title>
        <authorList>
            <person name="Warren W.C."/>
            <person name="Hillier L.W."/>
            <person name="Marshall Graves J.A."/>
            <person name="Birney E."/>
            <person name="Ponting C.P."/>
            <person name="Grutzner F."/>
            <person name="Belov K."/>
            <person name="Miller W."/>
            <person name="Clarke L."/>
            <person name="Chinwalla A.T."/>
            <person name="Yang S.P."/>
            <person name="Heger A."/>
            <person name="Locke D.P."/>
            <person name="Miethke P."/>
            <person name="Waters P.D."/>
            <person name="Veyrunes F."/>
            <person name="Fulton L."/>
            <person name="Fulton B."/>
            <person name="Graves T."/>
            <person name="Wallis J."/>
            <person name="Puente X.S."/>
            <person name="Lopez-Otin C."/>
            <person name="Ordonez G.R."/>
            <person name="Eichler E.E."/>
            <person name="Chen L."/>
            <person name="Cheng Z."/>
            <person name="Deakin J.E."/>
            <person name="Alsop A."/>
            <person name="Thompson K."/>
            <person name="Kirby P."/>
            <person name="Papenfuss A.T."/>
            <person name="Wakefield M.J."/>
            <person name="Olender T."/>
            <person name="Lancet D."/>
            <person name="Huttley G.A."/>
            <person name="Smit A.F."/>
            <person name="Pask A."/>
            <person name="Temple-Smith P."/>
            <person name="Batzer M.A."/>
            <person name="Walker J.A."/>
            <person name="Konkel M.K."/>
            <person name="Harris R.S."/>
            <person name="Whittington C.M."/>
            <person name="Wong E.S."/>
            <person name="Gemmell N.J."/>
            <person name="Buschiazzo E."/>
            <person name="Vargas Jentzsch I.M."/>
            <person name="Merkel A."/>
            <person name="Schmitz J."/>
            <person name="Zemann A."/>
            <person name="Churakov G."/>
            <person name="Kriegs J.O."/>
            <person name="Brosius J."/>
            <person name="Murchison E.P."/>
            <person name="Sachidanandam R."/>
            <person name="Smith C."/>
            <person name="Hannon G.J."/>
            <person name="Tsend-Ayush E."/>
            <person name="McMillan D."/>
            <person name="Attenborough R."/>
            <person name="Rens W."/>
            <person name="Ferguson-Smith M."/>
            <person name="Lefevre C.M."/>
            <person name="Sharp J.A."/>
            <person name="Nicholas K.R."/>
            <person name="Ray D.A."/>
            <person name="Kube M."/>
            <person name="Reinhardt R."/>
            <person name="Pringle T.H."/>
            <person name="Taylor J."/>
            <person name="Jones R.C."/>
            <person name="Nixon B."/>
            <person name="Dacheux J.L."/>
            <person name="Niwa H."/>
            <person name="Sekita Y."/>
            <person name="Huang X."/>
            <person name="Stark A."/>
            <person name="Kheradpour P."/>
            <person name="Kellis M."/>
            <person name="Flicek P."/>
            <person name="Chen Y."/>
            <person name="Webber C."/>
            <person name="Hardison R."/>
            <person name="Nelson J."/>
            <person name="Hallsworth-Pepin K."/>
            <person name="Delehaunty K."/>
            <person name="Markovic C."/>
            <person name="Minx P."/>
            <person name="Feng Y."/>
            <person name="Kremitzki C."/>
            <person name="Mitreva M."/>
            <person name="Glasscock J."/>
            <person name="Wylie T."/>
            <person name="Wohldmann P."/>
            <person name="Thiru P."/>
            <person name="Nhan M.N."/>
            <person name="Pohl C.S."/>
            <person name="Smith S.M."/>
            <person name="Hou S."/>
            <person name="Nefedov M."/>
            <person name="de Jong P.J."/>
            <person name="Renfree M.B."/>
            <person name="Mardis E.R."/>
            <person name="Wilson R.K."/>
        </authorList>
    </citation>
    <scope>NUCLEOTIDE SEQUENCE [LARGE SCALE GENOMIC DNA]</scope>
    <source>
        <strain evidence="10 11">Glennie</strain>
    </source>
</reference>
<gene>
    <name evidence="10" type="primary">ZC3H7A</name>
</gene>
<dbReference type="SMART" id="SM00451">
    <property type="entry name" value="ZnF_U1"/>
    <property type="match status" value="1"/>
</dbReference>
<dbReference type="OrthoDB" id="433738at2759"/>
<dbReference type="SUPFAM" id="SSF57667">
    <property type="entry name" value="beta-beta-alpha zinc fingers"/>
    <property type="match status" value="1"/>
</dbReference>
<dbReference type="InterPro" id="IPR000571">
    <property type="entry name" value="Znf_CCCH"/>
</dbReference>
<keyword evidence="2" id="KW-0597">Phosphoprotein</keyword>
<dbReference type="FunFam" id="1.25.40.10:FF:000070">
    <property type="entry name" value="zinc finger CCCH domain-containing protein 7B"/>
    <property type="match status" value="1"/>
</dbReference>
<dbReference type="GO" id="GO:0008270">
    <property type="term" value="F:zinc ion binding"/>
    <property type="evidence" value="ECO:0007669"/>
    <property type="project" value="UniProtKB-KW"/>
</dbReference>
<dbReference type="FunCoup" id="F6YVM4">
    <property type="interactions" value="1521"/>
</dbReference>
<organism evidence="10 11">
    <name type="scientific">Ornithorhynchus anatinus</name>
    <name type="common">Duckbill platypus</name>
    <dbReference type="NCBI Taxonomy" id="9258"/>
    <lineage>
        <taxon>Eukaryota</taxon>
        <taxon>Metazoa</taxon>
        <taxon>Chordata</taxon>
        <taxon>Craniata</taxon>
        <taxon>Vertebrata</taxon>
        <taxon>Euteleostomi</taxon>
        <taxon>Mammalia</taxon>
        <taxon>Monotremata</taxon>
        <taxon>Ornithorhynchidae</taxon>
        <taxon>Ornithorhynchus</taxon>
    </lineage>
</organism>
<evidence type="ECO:0000256" key="2">
    <source>
        <dbReference type="ARBA" id="ARBA00022553"/>
    </source>
</evidence>
<dbReference type="Gene3D" id="1.25.40.10">
    <property type="entry name" value="Tetratricopeptide repeat domain"/>
    <property type="match status" value="1"/>
</dbReference>
<feature type="zinc finger region" description="C3H1-type" evidence="8">
    <location>
        <begin position="635"/>
        <end position="657"/>
    </location>
</feature>
<dbReference type="CTD" id="29066"/>
<evidence type="ECO:0000313" key="10">
    <source>
        <dbReference type="Ensembl" id="ENSOANP00000017297.2"/>
    </source>
</evidence>
<dbReference type="SMART" id="SM00028">
    <property type="entry name" value="TPR"/>
    <property type="match status" value="2"/>
</dbReference>
<reference evidence="10" key="2">
    <citation type="submission" date="2025-08" db="UniProtKB">
        <authorList>
            <consortium name="Ensembl"/>
        </authorList>
    </citation>
    <scope>IDENTIFICATION</scope>
    <source>
        <strain evidence="10">Glennie</strain>
    </source>
</reference>
<dbReference type="Gene3D" id="3.30.160.60">
    <property type="entry name" value="Classic Zinc Finger"/>
    <property type="match status" value="1"/>
</dbReference>
<dbReference type="GO" id="GO:0035196">
    <property type="term" value="P:miRNA processing"/>
    <property type="evidence" value="ECO:0000318"/>
    <property type="project" value="GO_Central"/>
</dbReference>
<evidence type="ECO:0000256" key="8">
    <source>
        <dbReference type="PROSITE-ProRule" id="PRU00723"/>
    </source>
</evidence>
<evidence type="ECO:0000313" key="11">
    <source>
        <dbReference type="Proteomes" id="UP000002279"/>
    </source>
</evidence>
<keyword evidence="6 8" id="KW-0862">Zinc</keyword>
<feature type="zinc finger region" description="C3H1-type" evidence="8">
    <location>
        <begin position="770"/>
        <end position="799"/>
    </location>
</feature>
<dbReference type="PANTHER" id="PTHR14928:SF13">
    <property type="entry name" value="ZINC FINGER CCCH DOMAIN-CONTAINING PROTEIN 7A"/>
    <property type="match status" value="1"/>
</dbReference>